<dbReference type="InterPro" id="IPR036638">
    <property type="entry name" value="HLH_DNA-bd_sf"/>
</dbReference>
<dbReference type="GO" id="GO:0046983">
    <property type="term" value="F:protein dimerization activity"/>
    <property type="evidence" value="ECO:0007669"/>
    <property type="project" value="InterPro"/>
</dbReference>
<dbReference type="InterPro" id="IPR045239">
    <property type="entry name" value="bHLH95_bHLH"/>
</dbReference>
<organism evidence="9 10">
    <name type="scientific">Phaseolus angularis</name>
    <name type="common">Azuki bean</name>
    <name type="synonym">Vigna angularis</name>
    <dbReference type="NCBI Taxonomy" id="3914"/>
    <lineage>
        <taxon>Eukaryota</taxon>
        <taxon>Viridiplantae</taxon>
        <taxon>Streptophyta</taxon>
        <taxon>Embryophyta</taxon>
        <taxon>Tracheophyta</taxon>
        <taxon>Spermatophyta</taxon>
        <taxon>Magnoliopsida</taxon>
        <taxon>eudicotyledons</taxon>
        <taxon>Gunneridae</taxon>
        <taxon>Pentapetalae</taxon>
        <taxon>rosids</taxon>
        <taxon>fabids</taxon>
        <taxon>Fabales</taxon>
        <taxon>Fabaceae</taxon>
        <taxon>Papilionoideae</taxon>
        <taxon>50 kb inversion clade</taxon>
        <taxon>NPAAA clade</taxon>
        <taxon>indigoferoid/millettioid clade</taxon>
        <taxon>Phaseoleae</taxon>
        <taxon>Vigna</taxon>
    </lineage>
</organism>
<dbReference type="STRING" id="3914.A0A0L9VG21"/>
<dbReference type="PANTHER" id="PTHR16223:SF238">
    <property type="entry name" value="TRANSCRIPTION FACTOR BHLH114"/>
    <property type="match status" value="1"/>
</dbReference>
<comment type="subunit">
    <text evidence="2">Homodimer.</text>
</comment>
<dbReference type="SUPFAM" id="SSF47459">
    <property type="entry name" value="HLH, helix-loop-helix DNA-binding domain"/>
    <property type="match status" value="1"/>
</dbReference>
<keyword evidence="4" id="KW-0238">DNA-binding</keyword>
<feature type="region of interest" description="Disordered" evidence="7">
    <location>
        <begin position="287"/>
        <end position="334"/>
    </location>
</feature>
<dbReference type="FunFam" id="4.10.280.10:FF:000032">
    <property type="entry name" value="Transcription factor bHLH123 family"/>
    <property type="match status" value="1"/>
</dbReference>
<sequence length="495" mass="53934">MAEEFQAAICGESWWNINSTRSVFPLISSTCSVAAADAGNYSTWQSTDFVDLKGTRSCAEDINNFISSDNSLSFLDVEKPQLRDSAGGTGSILTDSTLQMIGFGMSSSASSNWNQSLLGSDFHSVLQGETGMDGDLPKNFSSAGGQGSTVDAFKSMNQEFSLDQQSLNSVVTSTGSLSGGFPVVSASYGYPSTLIQGLYDPEPQPQPQNSLFTNPPMSYSSSTANYGTCSNELSPTWSKISSLLKPSTPKQQLSGLHFSNDTSFWNGSAEALHDIRAGVFASSQAQYQTPKFEEKSNSSNTRLNKLKREESPDAISSAKKNSSEPAFKRQRIETPSPLPTFKVRKEKLGDRITALQQLVSPFGKTDTASVLHEAIEYIKFLHDQVSVLSTPYIKNGAPIQHQQDCDNLKESEGRKEDLRSRGLCLVPISSTFPVANESSVDFWTPTFGGAVIGRKEEEEDTIVKEKIKGEDKKREKGEGKKRNVSVDSKRTRKAD</sequence>
<evidence type="ECO:0000256" key="1">
    <source>
        <dbReference type="ARBA" id="ARBA00004123"/>
    </source>
</evidence>
<evidence type="ECO:0000256" key="7">
    <source>
        <dbReference type="SAM" id="MobiDB-lite"/>
    </source>
</evidence>
<keyword evidence="6" id="KW-0539">Nucleus</keyword>
<dbReference type="EMBL" id="CM003379">
    <property type="protein sequence ID" value="KOM53877.1"/>
    <property type="molecule type" value="Genomic_DNA"/>
</dbReference>
<evidence type="ECO:0000313" key="9">
    <source>
        <dbReference type="EMBL" id="KOM53877.1"/>
    </source>
</evidence>
<dbReference type="InterPro" id="IPR045843">
    <property type="entry name" value="IND-like"/>
</dbReference>
<dbReference type="GO" id="GO:0000978">
    <property type="term" value="F:RNA polymerase II cis-regulatory region sequence-specific DNA binding"/>
    <property type="evidence" value="ECO:0007669"/>
    <property type="project" value="TreeGrafter"/>
</dbReference>
<evidence type="ECO:0000256" key="5">
    <source>
        <dbReference type="ARBA" id="ARBA00023163"/>
    </source>
</evidence>
<dbReference type="PANTHER" id="PTHR16223">
    <property type="entry name" value="TRANSCRIPTION FACTOR BHLH83-RELATED"/>
    <property type="match status" value="1"/>
</dbReference>
<dbReference type="AlphaFoldDB" id="A0A0L9VG21"/>
<keyword evidence="3" id="KW-0805">Transcription regulation</keyword>
<comment type="subcellular location">
    <subcellularLocation>
        <location evidence="1">Nucleus</location>
    </subcellularLocation>
</comment>
<reference evidence="10" key="1">
    <citation type="journal article" date="2015" name="Proc. Natl. Acad. Sci. U.S.A.">
        <title>Genome sequencing of adzuki bean (Vigna angularis) provides insight into high starch and low fat accumulation and domestication.</title>
        <authorList>
            <person name="Yang K."/>
            <person name="Tian Z."/>
            <person name="Chen C."/>
            <person name="Luo L."/>
            <person name="Zhao B."/>
            <person name="Wang Z."/>
            <person name="Yu L."/>
            <person name="Li Y."/>
            <person name="Sun Y."/>
            <person name="Li W."/>
            <person name="Chen Y."/>
            <person name="Li Y."/>
            <person name="Zhang Y."/>
            <person name="Ai D."/>
            <person name="Zhao J."/>
            <person name="Shang C."/>
            <person name="Ma Y."/>
            <person name="Wu B."/>
            <person name="Wang M."/>
            <person name="Gao L."/>
            <person name="Sun D."/>
            <person name="Zhang P."/>
            <person name="Guo F."/>
            <person name="Wang W."/>
            <person name="Li Y."/>
            <person name="Wang J."/>
            <person name="Varshney R.K."/>
            <person name="Wang J."/>
            <person name="Ling H.Q."/>
            <person name="Wan P."/>
        </authorList>
    </citation>
    <scope>NUCLEOTIDE SEQUENCE</scope>
    <source>
        <strain evidence="10">cv. Jingnong 6</strain>
    </source>
</reference>
<protein>
    <recommendedName>
        <fullName evidence="8">BHLH domain-containing protein</fullName>
    </recommendedName>
</protein>
<dbReference type="Gene3D" id="4.10.280.10">
    <property type="entry name" value="Helix-loop-helix DNA-binding domain"/>
    <property type="match status" value="1"/>
</dbReference>
<dbReference type="CDD" id="cd11393">
    <property type="entry name" value="bHLH_AtbHLH_like"/>
    <property type="match status" value="1"/>
</dbReference>
<name>A0A0L9VG21_PHAAN</name>
<dbReference type="OMA" id="NWNQALL"/>
<dbReference type="Proteomes" id="UP000053144">
    <property type="component" value="Chromosome 9"/>
</dbReference>
<keyword evidence="5" id="KW-0804">Transcription</keyword>
<proteinExistence type="predicted"/>
<feature type="region of interest" description="Disordered" evidence="7">
    <location>
        <begin position="466"/>
        <end position="495"/>
    </location>
</feature>
<evidence type="ECO:0000256" key="3">
    <source>
        <dbReference type="ARBA" id="ARBA00023015"/>
    </source>
</evidence>
<feature type="compositionally biased region" description="Basic and acidic residues" evidence="7">
    <location>
        <begin position="466"/>
        <end position="481"/>
    </location>
</feature>
<dbReference type="Gramene" id="KOM53877">
    <property type="protein sequence ID" value="KOM53877"/>
    <property type="gene ID" value="LR48_Vigan09g253600"/>
</dbReference>
<evidence type="ECO:0000256" key="2">
    <source>
        <dbReference type="ARBA" id="ARBA00011738"/>
    </source>
</evidence>
<accession>A0A0L9VG21</accession>
<gene>
    <name evidence="9" type="ORF">LR48_Vigan09g253600</name>
</gene>
<evidence type="ECO:0000259" key="8">
    <source>
        <dbReference type="PROSITE" id="PS50888"/>
    </source>
</evidence>
<dbReference type="GO" id="GO:0005634">
    <property type="term" value="C:nucleus"/>
    <property type="evidence" value="ECO:0007669"/>
    <property type="project" value="UniProtKB-SubCell"/>
</dbReference>
<dbReference type="PROSITE" id="PS50888">
    <property type="entry name" value="BHLH"/>
    <property type="match status" value="1"/>
</dbReference>
<evidence type="ECO:0000256" key="6">
    <source>
        <dbReference type="ARBA" id="ARBA00023242"/>
    </source>
</evidence>
<dbReference type="GO" id="GO:0000981">
    <property type="term" value="F:DNA-binding transcription factor activity, RNA polymerase II-specific"/>
    <property type="evidence" value="ECO:0007669"/>
    <property type="project" value="TreeGrafter"/>
</dbReference>
<feature type="domain" description="BHLH" evidence="8">
    <location>
        <begin position="332"/>
        <end position="381"/>
    </location>
</feature>
<evidence type="ECO:0000313" key="10">
    <source>
        <dbReference type="Proteomes" id="UP000053144"/>
    </source>
</evidence>
<evidence type="ECO:0000256" key="4">
    <source>
        <dbReference type="ARBA" id="ARBA00023125"/>
    </source>
</evidence>
<dbReference type="InterPro" id="IPR011598">
    <property type="entry name" value="bHLH_dom"/>
</dbReference>